<dbReference type="RefSeq" id="WP_109348656.1">
    <property type="nucleotide sequence ID" value="NZ_BJUE01000014.1"/>
</dbReference>
<gene>
    <name evidence="11" type="primary">ansB</name>
    <name evidence="12" type="ORF">DFR61_11061</name>
    <name evidence="11" type="ORF">NCTC10597_00965</name>
</gene>
<evidence type="ECO:0000313" key="13">
    <source>
        <dbReference type="Proteomes" id="UP000254330"/>
    </source>
</evidence>
<dbReference type="SFLD" id="SFLDS00057">
    <property type="entry name" value="Glutaminase/Asparaginase"/>
    <property type="match status" value="1"/>
</dbReference>
<evidence type="ECO:0000256" key="5">
    <source>
        <dbReference type="PIRSR" id="PIRSR001220-1"/>
    </source>
</evidence>
<protein>
    <recommendedName>
        <fullName evidence="2">asparaginase</fullName>
        <ecNumber evidence="2">3.5.1.1</ecNumber>
    </recommendedName>
</protein>
<dbReference type="InterPro" id="IPR027473">
    <property type="entry name" value="L-asparaginase_C"/>
</dbReference>
<feature type="active site" evidence="8">
    <location>
        <position position="89"/>
    </location>
</feature>
<evidence type="ECO:0000256" key="7">
    <source>
        <dbReference type="PROSITE-ProRule" id="PRU10099"/>
    </source>
</evidence>
<evidence type="ECO:0000256" key="8">
    <source>
        <dbReference type="PROSITE-ProRule" id="PRU10100"/>
    </source>
</evidence>
<dbReference type="InterPro" id="IPR006034">
    <property type="entry name" value="Asparaginase/glutaminase-like"/>
</dbReference>
<dbReference type="InterPro" id="IPR027475">
    <property type="entry name" value="Asparaginase/glutaminase_AS2"/>
</dbReference>
<feature type="domain" description="Asparaginase/glutaminase C-terminal" evidence="10">
    <location>
        <begin position="207"/>
        <end position="322"/>
    </location>
</feature>
<dbReference type="FunFam" id="3.40.50.40:FF:000003">
    <property type="entry name" value="L-asparaginase 2"/>
    <property type="match status" value="1"/>
</dbReference>
<comment type="similarity">
    <text evidence="1">Belongs to the asparaginase 1 family.</text>
</comment>
<dbReference type="GO" id="GO:0006528">
    <property type="term" value="P:asparagine metabolic process"/>
    <property type="evidence" value="ECO:0007669"/>
    <property type="project" value="InterPro"/>
</dbReference>
<reference evidence="12 14" key="2">
    <citation type="submission" date="2019-03" db="EMBL/GenBank/DDBJ databases">
        <title>Genomic Encyclopedia of Type Strains, Phase IV (KMG-IV): sequencing the most valuable type-strain genomes for metagenomic binning, comparative biology and taxonomic classification.</title>
        <authorList>
            <person name="Goeker M."/>
        </authorList>
    </citation>
    <scope>NUCLEOTIDE SEQUENCE [LARGE SCALE GENOMIC DNA]</scope>
    <source>
        <strain evidence="12 14">DSM 20580</strain>
    </source>
</reference>
<feature type="domain" description="L-asparaginase N-terminal" evidence="9">
    <location>
        <begin position="4"/>
        <end position="194"/>
    </location>
</feature>
<dbReference type="GO" id="GO:0004067">
    <property type="term" value="F:asparaginase activity"/>
    <property type="evidence" value="ECO:0007669"/>
    <property type="project" value="UniProtKB-UniRule"/>
</dbReference>
<dbReference type="EMBL" id="UGNP01000001">
    <property type="protein sequence ID" value="STX09293.1"/>
    <property type="molecule type" value="Genomic_DNA"/>
</dbReference>
<evidence type="ECO:0000256" key="2">
    <source>
        <dbReference type="ARBA" id="ARBA00012920"/>
    </source>
</evidence>
<dbReference type="Pfam" id="PF17763">
    <property type="entry name" value="Asparaginase_C"/>
    <property type="match status" value="1"/>
</dbReference>
<dbReference type="InterPro" id="IPR020827">
    <property type="entry name" value="Asparaginase/glutaminase_AS1"/>
</dbReference>
<keyword evidence="3 11" id="KW-0378">Hydrolase</keyword>
<feature type="active site" description="O-isoaspartyl threonine intermediate" evidence="5">
    <location>
        <position position="13"/>
    </location>
</feature>
<dbReference type="InterPro" id="IPR004550">
    <property type="entry name" value="AsnASE_II"/>
</dbReference>
<dbReference type="AlphaFoldDB" id="A0A2U3AFX2"/>
<evidence type="ECO:0000256" key="3">
    <source>
        <dbReference type="ARBA" id="ARBA00022801"/>
    </source>
</evidence>
<dbReference type="Pfam" id="PF00710">
    <property type="entry name" value="Asparaginase"/>
    <property type="match status" value="1"/>
</dbReference>
<evidence type="ECO:0000256" key="6">
    <source>
        <dbReference type="PIRSR" id="PIRSR001220-2"/>
    </source>
</evidence>
<dbReference type="PROSITE" id="PS00917">
    <property type="entry name" value="ASN_GLN_ASE_2"/>
    <property type="match status" value="1"/>
</dbReference>
<dbReference type="Gene3D" id="3.40.50.1170">
    <property type="entry name" value="L-asparaginase, N-terminal domain"/>
    <property type="match status" value="1"/>
</dbReference>
<reference evidence="11 13" key="1">
    <citation type="submission" date="2018-06" db="EMBL/GenBank/DDBJ databases">
        <authorList>
            <consortium name="Pathogen Informatics"/>
            <person name="Doyle S."/>
        </authorList>
    </citation>
    <scope>NUCLEOTIDE SEQUENCE [LARGE SCALE GENOMIC DNA]</scope>
    <source>
        <strain evidence="11 13">NCTC10597</strain>
    </source>
</reference>
<feature type="binding site" evidence="6">
    <location>
        <begin position="89"/>
        <end position="90"/>
    </location>
    <ligand>
        <name>substrate</name>
    </ligand>
</feature>
<evidence type="ECO:0000256" key="4">
    <source>
        <dbReference type="ARBA" id="ARBA00049366"/>
    </source>
</evidence>
<feature type="binding site" evidence="6">
    <location>
        <position position="56"/>
    </location>
    <ligand>
        <name>substrate</name>
    </ligand>
</feature>
<organism evidence="11 13">
    <name type="scientific">Kurthia zopfii</name>
    <dbReference type="NCBI Taxonomy" id="1650"/>
    <lineage>
        <taxon>Bacteria</taxon>
        <taxon>Bacillati</taxon>
        <taxon>Bacillota</taxon>
        <taxon>Bacilli</taxon>
        <taxon>Bacillales</taxon>
        <taxon>Caryophanaceae</taxon>
        <taxon>Kurthia</taxon>
    </lineage>
</organism>
<dbReference type="PIRSF" id="PIRSF500176">
    <property type="entry name" value="L_ASNase"/>
    <property type="match status" value="1"/>
</dbReference>
<accession>A0A2U3AFX2</accession>
<dbReference type="PIRSF" id="PIRSF001220">
    <property type="entry name" value="L-ASNase_gatD"/>
    <property type="match status" value="1"/>
</dbReference>
<dbReference type="SMART" id="SM00870">
    <property type="entry name" value="Asparaginase"/>
    <property type="match status" value="1"/>
</dbReference>
<comment type="caution">
    <text evidence="11">The sequence shown here is derived from an EMBL/GenBank/DDBJ whole genome shotgun (WGS) entry which is preliminary data.</text>
</comment>
<sequence>MKKQILLIHTGGTISMHVNEESGAVVPDVVNPLTKESKKLEKFAHISEIDAFNLPSPHMTPEHMLQLRNIIQAELVVHEYDGVVITHGTDTLEETAYFLDLTISTSVPIILTGAMRSSNEIGSDGIYNLVAAIRVACEDHAHGQGVLVVMNDEIHAAANVTKTSTSNVATFQSPQYGPIGLITNKNIHFHHSPVMREFVEIDHLTKRVAMLKTYAGMEADIFDAVRLAKYDGVVIEGLGQGNVPPSIVESVENLIQDDVPVVVVSRCFNGIAQGVYGYVGGGKMLEDLGAIYTNGINGQKARLKLLVALNQNDCSLNIAEFFHNN</sequence>
<evidence type="ECO:0000256" key="1">
    <source>
        <dbReference type="ARBA" id="ARBA00010518"/>
    </source>
</evidence>
<dbReference type="Proteomes" id="UP000294641">
    <property type="component" value="Unassembled WGS sequence"/>
</dbReference>
<evidence type="ECO:0000313" key="14">
    <source>
        <dbReference type="Proteomes" id="UP000294641"/>
    </source>
</evidence>
<dbReference type="EMBL" id="SNZG01000010">
    <property type="protein sequence ID" value="TDR39844.1"/>
    <property type="molecule type" value="Genomic_DNA"/>
</dbReference>
<keyword evidence="14" id="KW-1185">Reference proteome</keyword>
<dbReference type="InterPro" id="IPR036152">
    <property type="entry name" value="Asp/glu_Ase-like_sf"/>
</dbReference>
<dbReference type="PANTHER" id="PTHR11707">
    <property type="entry name" value="L-ASPARAGINASE"/>
    <property type="match status" value="1"/>
</dbReference>
<dbReference type="PANTHER" id="PTHR11707:SF28">
    <property type="entry name" value="60 KDA LYSOPHOSPHOLIPASE"/>
    <property type="match status" value="1"/>
</dbReference>
<evidence type="ECO:0000313" key="11">
    <source>
        <dbReference type="EMBL" id="STX09293.1"/>
    </source>
</evidence>
<dbReference type="InterPro" id="IPR040919">
    <property type="entry name" value="Asparaginase_C"/>
</dbReference>
<dbReference type="PRINTS" id="PR00139">
    <property type="entry name" value="ASNGLNASE"/>
</dbReference>
<name>A0A2U3AFX2_9BACL</name>
<dbReference type="InterPro" id="IPR037152">
    <property type="entry name" value="L-asparaginase_N_sf"/>
</dbReference>
<evidence type="ECO:0000259" key="10">
    <source>
        <dbReference type="Pfam" id="PF17763"/>
    </source>
</evidence>
<dbReference type="CDD" id="cd08964">
    <property type="entry name" value="L-asparaginase_II"/>
    <property type="match status" value="1"/>
</dbReference>
<feature type="active site" evidence="7">
    <location>
        <position position="13"/>
    </location>
</feature>
<evidence type="ECO:0000259" key="9">
    <source>
        <dbReference type="Pfam" id="PF00710"/>
    </source>
</evidence>
<proteinExistence type="inferred from homology"/>
<dbReference type="PROSITE" id="PS00144">
    <property type="entry name" value="ASN_GLN_ASE_1"/>
    <property type="match status" value="1"/>
</dbReference>
<dbReference type="SUPFAM" id="SSF53774">
    <property type="entry name" value="Glutaminase/Asparaginase"/>
    <property type="match status" value="1"/>
</dbReference>
<dbReference type="Proteomes" id="UP000254330">
    <property type="component" value="Unassembled WGS sequence"/>
</dbReference>
<dbReference type="InterPro" id="IPR027474">
    <property type="entry name" value="L-asparaginase_N"/>
</dbReference>
<dbReference type="Gene3D" id="3.40.50.40">
    <property type="match status" value="1"/>
</dbReference>
<evidence type="ECO:0000313" key="12">
    <source>
        <dbReference type="EMBL" id="TDR39844.1"/>
    </source>
</evidence>
<dbReference type="FunFam" id="3.40.50.1170:FF:000001">
    <property type="entry name" value="L-asparaginase 2"/>
    <property type="match status" value="1"/>
</dbReference>
<dbReference type="PROSITE" id="PS51732">
    <property type="entry name" value="ASN_GLN_ASE_3"/>
    <property type="match status" value="1"/>
</dbReference>
<comment type="catalytic activity">
    <reaction evidence="4">
        <text>L-asparagine + H2O = L-aspartate + NH4(+)</text>
        <dbReference type="Rhea" id="RHEA:21016"/>
        <dbReference type="ChEBI" id="CHEBI:15377"/>
        <dbReference type="ChEBI" id="CHEBI:28938"/>
        <dbReference type="ChEBI" id="CHEBI:29991"/>
        <dbReference type="ChEBI" id="CHEBI:58048"/>
        <dbReference type="EC" id="3.5.1.1"/>
    </reaction>
</comment>
<dbReference type="EC" id="3.5.1.1" evidence="2"/>
<dbReference type="OrthoDB" id="9788068at2"/>